<reference evidence="1" key="1">
    <citation type="journal article" date="2020" name="mSystems">
        <title>Genome- and Community-Level Interaction Insights into Carbon Utilization and Element Cycling Functions of Hydrothermarchaeota in Hydrothermal Sediment.</title>
        <authorList>
            <person name="Zhou Z."/>
            <person name="Liu Y."/>
            <person name="Xu W."/>
            <person name="Pan J."/>
            <person name="Luo Z.H."/>
            <person name="Li M."/>
        </authorList>
    </citation>
    <scope>NUCLEOTIDE SEQUENCE [LARGE SCALE GENOMIC DNA]</scope>
    <source>
        <strain evidence="1">HyVt-456</strain>
    </source>
</reference>
<name>A0A7V1LLC0_CALAY</name>
<dbReference type="EMBL" id="DRLD01000143">
    <property type="protein sequence ID" value="HED10055.1"/>
    <property type="molecule type" value="Genomic_DNA"/>
</dbReference>
<dbReference type="Proteomes" id="UP000886005">
    <property type="component" value="Unassembled WGS sequence"/>
</dbReference>
<organism evidence="1">
    <name type="scientific">Caldithrix abyssi</name>
    <dbReference type="NCBI Taxonomy" id="187145"/>
    <lineage>
        <taxon>Bacteria</taxon>
        <taxon>Pseudomonadati</taxon>
        <taxon>Calditrichota</taxon>
        <taxon>Calditrichia</taxon>
        <taxon>Calditrichales</taxon>
        <taxon>Calditrichaceae</taxon>
        <taxon>Caldithrix</taxon>
    </lineage>
</organism>
<protein>
    <submittedName>
        <fullName evidence="1">Uncharacterized protein</fullName>
    </submittedName>
</protein>
<accession>A0A7V1LLC0</accession>
<sequence length="64" mass="7275">MPYFDDDGNELDPNLIPVPGLCLICKKNNDPGEEILCTLTRLDQKEGEEFICHAFEEEENTNGF</sequence>
<evidence type="ECO:0000313" key="1">
    <source>
        <dbReference type="EMBL" id="HED10055.1"/>
    </source>
</evidence>
<dbReference type="AlphaFoldDB" id="A0A7V1LLC0"/>
<proteinExistence type="predicted"/>
<gene>
    <name evidence="1" type="ORF">ENJ10_05160</name>
</gene>
<comment type="caution">
    <text evidence="1">The sequence shown here is derived from an EMBL/GenBank/DDBJ whole genome shotgun (WGS) entry which is preliminary data.</text>
</comment>